<sequence>MSLAKCSVRQLMFTTWIKKNMPHHFLYLLGAHVEVCAMHIRLTLNSTNPTTTNMNACLTSKVCSVHLFKSLDDASFNVVPLNKLFRKFVLYFTFHFVRTSKTNRDIKPKISSYIIMLRNLY</sequence>
<reference evidence="2" key="2">
    <citation type="submission" date="2020-05" db="UniProtKB">
        <authorList>
            <consortium name="EnsemblMetazoa"/>
        </authorList>
    </citation>
    <scope>IDENTIFICATION</scope>
    <source>
        <strain evidence="2">wikel</strain>
    </source>
</reference>
<dbReference type="Proteomes" id="UP000001555">
    <property type="component" value="Unassembled WGS sequence"/>
</dbReference>
<dbReference type="EnsemblMetazoa" id="ISCW011907-RA">
    <property type="protein sequence ID" value="ISCW011907-PA"/>
    <property type="gene ID" value="ISCW011907"/>
</dbReference>
<protein>
    <submittedName>
        <fullName evidence="1 2">Uncharacterized protein</fullName>
    </submittedName>
</protein>
<keyword evidence="3" id="KW-1185">Reference proteome</keyword>
<dbReference type="HOGENOM" id="CLU_2040664_0_0_1"/>
<dbReference type="InParanoid" id="B7QFE0"/>
<accession>B7QFE0</accession>
<dbReference type="AlphaFoldDB" id="B7QFE0"/>
<reference evidence="1 3" key="1">
    <citation type="submission" date="2008-03" db="EMBL/GenBank/DDBJ databases">
        <title>Annotation of Ixodes scapularis.</title>
        <authorList>
            <consortium name="Ixodes scapularis Genome Project Consortium"/>
            <person name="Caler E."/>
            <person name="Hannick L.I."/>
            <person name="Bidwell S."/>
            <person name="Joardar V."/>
            <person name="Thiagarajan M."/>
            <person name="Amedeo P."/>
            <person name="Galinsky K.J."/>
            <person name="Schobel S."/>
            <person name="Inman J."/>
            <person name="Hostetler J."/>
            <person name="Miller J."/>
            <person name="Hammond M."/>
            <person name="Megy K."/>
            <person name="Lawson D."/>
            <person name="Kodira C."/>
            <person name="Sutton G."/>
            <person name="Meyer J."/>
            <person name="Hill C.A."/>
            <person name="Birren B."/>
            <person name="Nene V."/>
            <person name="Collins F."/>
            <person name="Alarcon-Chaidez F."/>
            <person name="Wikel S."/>
            <person name="Strausberg R."/>
        </authorList>
    </citation>
    <scope>NUCLEOTIDE SEQUENCE [LARGE SCALE GENOMIC DNA]</scope>
    <source>
        <strain evidence="3">Wikel</strain>
        <strain evidence="1">Wikel colony</strain>
    </source>
</reference>
<evidence type="ECO:0000313" key="2">
    <source>
        <dbReference type="EnsemblMetazoa" id="ISCW011907-PA"/>
    </source>
</evidence>
<gene>
    <name evidence="1" type="ORF">IscW_ISCW011907</name>
</gene>
<evidence type="ECO:0000313" key="3">
    <source>
        <dbReference type="Proteomes" id="UP000001555"/>
    </source>
</evidence>
<dbReference type="EMBL" id="DS925285">
    <property type="protein sequence ID" value="EEC17562.1"/>
    <property type="molecule type" value="Genomic_DNA"/>
</dbReference>
<dbReference type="PaxDb" id="6945-B7QFE0"/>
<dbReference type="EMBL" id="ABJB010078234">
    <property type="status" value="NOT_ANNOTATED_CDS"/>
    <property type="molecule type" value="Genomic_DNA"/>
</dbReference>
<name>B7QFE0_IXOSC</name>
<dbReference type="VEuPathDB" id="VectorBase:ISCI011907"/>
<organism>
    <name type="scientific">Ixodes scapularis</name>
    <name type="common">Black-legged tick</name>
    <name type="synonym">Deer tick</name>
    <dbReference type="NCBI Taxonomy" id="6945"/>
    <lineage>
        <taxon>Eukaryota</taxon>
        <taxon>Metazoa</taxon>
        <taxon>Ecdysozoa</taxon>
        <taxon>Arthropoda</taxon>
        <taxon>Chelicerata</taxon>
        <taxon>Arachnida</taxon>
        <taxon>Acari</taxon>
        <taxon>Parasitiformes</taxon>
        <taxon>Ixodida</taxon>
        <taxon>Ixodoidea</taxon>
        <taxon>Ixodidae</taxon>
        <taxon>Ixodinae</taxon>
        <taxon>Ixodes</taxon>
    </lineage>
</organism>
<dbReference type="VEuPathDB" id="VectorBase:ISCW011907"/>
<evidence type="ECO:0000313" key="1">
    <source>
        <dbReference type="EMBL" id="EEC17562.1"/>
    </source>
</evidence>
<proteinExistence type="predicted"/>